<sequence length="368" mass="42647">MSSFADSKNSTETSALPLADRLIDWAELGKLPDFLVRYGIRRLCRARLKDEYIDDPARQQQRFQTLIESLRSSPIAIETNTANEQHYEVPCEFYLAALGERLKYSCAYYPELDGAKSSHTNLNQAEEAMLSLYMSRAQLQDGQSILELGCGWGSLTLWMAERLPSARITAVSNSATQKAFIDAQCRSKGLSNVTVMTCDMNELTLAHAQFDRCISIEMFEHMRNYQQLLNRIAGWLDANGKLFIHIFAHRTLMYPFEVQNRDDWMSKYFFTGGLMPATDTLLHFQDDLRLDQRWLLNGKHYERTSNDWLANMDANRDQIEALFTQTYGADQAIRWVNRWRLFFLACAELFGLDDGRQWMVAHYLFDKR</sequence>
<reference evidence="1" key="1">
    <citation type="journal article" date="2014" name="Int. J. Syst. Evol. Microbiol.">
        <title>Complete genome sequence of Corynebacterium casei LMG S-19264T (=DSM 44701T), isolated from a smear-ripened cheese.</title>
        <authorList>
            <consortium name="US DOE Joint Genome Institute (JGI-PGF)"/>
            <person name="Walter F."/>
            <person name="Albersmeier A."/>
            <person name="Kalinowski J."/>
            <person name="Ruckert C."/>
        </authorList>
    </citation>
    <scope>NUCLEOTIDE SEQUENCE</scope>
    <source>
        <strain evidence="1">KCTC 12711</strain>
    </source>
</reference>
<reference evidence="1" key="2">
    <citation type="submission" date="2020-09" db="EMBL/GenBank/DDBJ databases">
        <authorList>
            <person name="Sun Q."/>
            <person name="Kim S."/>
        </authorList>
    </citation>
    <scope>NUCLEOTIDE SEQUENCE</scope>
    <source>
        <strain evidence="1">KCTC 12711</strain>
    </source>
</reference>
<dbReference type="Gene3D" id="3.40.50.150">
    <property type="entry name" value="Vaccinia Virus protein VP39"/>
    <property type="match status" value="1"/>
</dbReference>
<dbReference type="AlphaFoldDB" id="A0A918RHW1"/>
<dbReference type="EMBL" id="BMXA01000001">
    <property type="protein sequence ID" value="GGZ97146.1"/>
    <property type="molecule type" value="Genomic_DNA"/>
</dbReference>
<dbReference type="InterPro" id="IPR029063">
    <property type="entry name" value="SAM-dependent_MTases_sf"/>
</dbReference>
<evidence type="ECO:0000313" key="2">
    <source>
        <dbReference type="Proteomes" id="UP000614811"/>
    </source>
</evidence>
<dbReference type="CDD" id="cd02440">
    <property type="entry name" value="AdoMet_MTases"/>
    <property type="match status" value="1"/>
</dbReference>
<dbReference type="PANTHER" id="PTHR43832">
    <property type="match status" value="1"/>
</dbReference>
<dbReference type="PANTHER" id="PTHR43832:SF1">
    <property type="entry name" value="S-ADENOSYL-L-METHIONINE-DEPENDENT METHYLTRANSFERASES SUPERFAMILY PROTEIN"/>
    <property type="match status" value="1"/>
</dbReference>
<dbReference type="Proteomes" id="UP000614811">
    <property type="component" value="Unassembled WGS sequence"/>
</dbReference>
<dbReference type="RefSeq" id="WP_189398123.1">
    <property type="nucleotide sequence ID" value="NZ_BMXA01000001.1"/>
</dbReference>
<proteinExistence type="predicted"/>
<name>A0A918RHW1_9GAMM</name>
<dbReference type="SUPFAM" id="SSF53335">
    <property type="entry name" value="S-adenosyl-L-methionine-dependent methyltransferases"/>
    <property type="match status" value="1"/>
</dbReference>
<keyword evidence="2" id="KW-1185">Reference proteome</keyword>
<organism evidence="1 2">
    <name type="scientific">Arenicella chitinivorans</name>
    <dbReference type="NCBI Taxonomy" id="1329800"/>
    <lineage>
        <taxon>Bacteria</taxon>
        <taxon>Pseudomonadati</taxon>
        <taxon>Pseudomonadota</taxon>
        <taxon>Gammaproteobacteria</taxon>
        <taxon>Arenicellales</taxon>
        <taxon>Arenicellaceae</taxon>
        <taxon>Arenicella</taxon>
    </lineage>
</organism>
<accession>A0A918RHW1</accession>
<comment type="caution">
    <text evidence="1">The sequence shown here is derived from an EMBL/GenBank/DDBJ whole genome shotgun (WGS) entry which is preliminary data.</text>
</comment>
<evidence type="ECO:0000313" key="1">
    <source>
        <dbReference type="EMBL" id="GGZ97146.1"/>
    </source>
</evidence>
<dbReference type="Pfam" id="PF02353">
    <property type="entry name" value="CMAS"/>
    <property type="match status" value="1"/>
</dbReference>
<dbReference type="FunFam" id="3.40.50.150:FF:000554">
    <property type="entry name" value="Cation-transporting ATPase"/>
    <property type="match status" value="1"/>
</dbReference>
<protein>
    <submittedName>
        <fullName evidence="1">Cyclopropane-fatty-acyl-phospholipid synthase</fullName>
    </submittedName>
</protein>
<gene>
    <name evidence="1" type="ORF">GCM10008090_01780</name>
</gene>